<reference evidence="2" key="1">
    <citation type="submission" date="2016-12" db="EMBL/GenBank/DDBJ databases">
        <authorList>
            <person name="Varghese N."/>
            <person name="Submissions S."/>
        </authorList>
    </citation>
    <scope>NUCLEOTIDE SEQUENCE [LARGE SCALE GENOMIC DNA]</scope>
    <source>
        <strain evidence="2">DSM 45599</strain>
    </source>
</reference>
<name>A0A1N5VB37_9ACTN</name>
<dbReference type="AlphaFoldDB" id="A0A1N5VB37"/>
<evidence type="ECO:0000313" key="2">
    <source>
        <dbReference type="Proteomes" id="UP000185124"/>
    </source>
</evidence>
<dbReference type="Proteomes" id="UP000185124">
    <property type="component" value="Unassembled WGS sequence"/>
</dbReference>
<accession>A0A1N5VB37</accession>
<sequence>MRFEGLGHRDPATHLDQWCRPAIAAIADLLTPSRRRATERAR</sequence>
<gene>
    <name evidence="1" type="ORF">SAMN04489832_1508</name>
</gene>
<dbReference type="EMBL" id="FSQT01000001">
    <property type="protein sequence ID" value="SIM70234.1"/>
    <property type="molecule type" value="Genomic_DNA"/>
</dbReference>
<protein>
    <submittedName>
        <fullName evidence="1">Uncharacterized protein</fullName>
    </submittedName>
</protein>
<keyword evidence="2" id="KW-1185">Reference proteome</keyword>
<evidence type="ECO:0000313" key="1">
    <source>
        <dbReference type="EMBL" id="SIM70234.1"/>
    </source>
</evidence>
<proteinExistence type="predicted"/>
<organism evidence="1 2">
    <name type="scientific">Micromonospora cremea</name>
    <dbReference type="NCBI Taxonomy" id="709881"/>
    <lineage>
        <taxon>Bacteria</taxon>
        <taxon>Bacillati</taxon>
        <taxon>Actinomycetota</taxon>
        <taxon>Actinomycetes</taxon>
        <taxon>Micromonosporales</taxon>
        <taxon>Micromonosporaceae</taxon>
        <taxon>Micromonospora</taxon>
    </lineage>
</organism>